<feature type="compositionally biased region" description="Polar residues" evidence="1">
    <location>
        <begin position="12"/>
        <end position="24"/>
    </location>
</feature>
<dbReference type="KEGG" id="bsed:DN745_02370"/>
<accession>A0A2Z4FHL7</accession>
<keyword evidence="3" id="KW-1185">Reference proteome</keyword>
<feature type="region of interest" description="Disordered" evidence="1">
    <location>
        <begin position="1"/>
        <end position="27"/>
    </location>
</feature>
<organism evidence="2 3">
    <name type="scientific">Bradymonas sediminis</name>
    <dbReference type="NCBI Taxonomy" id="1548548"/>
    <lineage>
        <taxon>Bacteria</taxon>
        <taxon>Deltaproteobacteria</taxon>
        <taxon>Bradymonadales</taxon>
        <taxon>Bradymonadaceae</taxon>
        <taxon>Bradymonas</taxon>
    </lineage>
</organism>
<protein>
    <submittedName>
        <fullName evidence="2">Uncharacterized protein</fullName>
    </submittedName>
</protein>
<dbReference type="Proteomes" id="UP000249799">
    <property type="component" value="Chromosome"/>
</dbReference>
<dbReference type="AlphaFoldDB" id="A0A2Z4FHL7"/>
<evidence type="ECO:0000313" key="3">
    <source>
        <dbReference type="Proteomes" id="UP000249799"/>
    </source>
</evidence>
<gene>
    <name evidence="2" type="ORF">DN745_02370</name>
</gene>
<dbReference type="OrthoDB" id="9979825at2"/>
<name>A0A2Z4FHL7_9DELT</name>
<dbReference type="RefSeq" id="WP_111331829.1">
    <property type="nucleotide sequence ID" value="NZ_SNXT01000001.1"/>
</dbReference>
<feature type="region of interest" description="Disordered" evidence="1">
    <location>
        <begin position="124"/>
        <end position="143"/>
    </location>
</feature>
<evidence type="ECO:0000313" key="2">
    <source>
        <dbReference type="EMBL" id="AWV88245.1"/>
    </source>
</evidence>
<reference evidence="2 3" key="1">
    <citation type="submission" date="2018-06" db="EMBL/GenBank/DDBJ databases">
        <title>Lujinxingia sediminis gen. nov. sp. nov., a new facultative anaerobic member of the class Deltaproteobacteria, and proposal of Lujinxingaceae fam. nov.</title>
        <authorList>
            <person name="Guo L.-Y."/>
            <person name="Li C.-M."/>
            <person name="Wang S."/>
            <person name="Du Z.-J."/>
        </authorList>
    </citation>
    <scope>NUCLEOTIDE SEQUENCE [LARGE SCALE GENOMIC DNA]</scope>
    <source>
        <strain evidence="2 3">FA350</strain>
    </source>
</reference>
<evidence type="ECO:0000256" key="1">
    <source>
        <dbReference type="SAM" id="MobiDB-lite"/>
    </source>
</evidence>
<dbReference type="EMBL" id="CP030032">
    <property type="protein sequence ID" value="AWV88245.1"/>
    <property type="molecule type" value="Genomic_DNA"/>
</dbReference>
<sequence length="735" mass="79291">MPLAGCGESAKIVNSNSASESSDTPPDALKNLGDEYVEREQNIVMPWTHQVSEELLAELIVEPGRIIAPLSLDAAQFEHGDVLASVVEDQAFLRKITGVEYAGDQVIYQTRQAAITEAVYKGSLSSSPSSDTMGADGALGSRQQGLSSQVPEYNIQGSKTFSESVSKTFGGVTMEAEPSINVSAQFYFDMEIDADNDVRRTEFQGTQTCSATADCFPNAARGANRAATCNRSSGRCEFTTTRSTGWGWFSSEGASCNDIIASLDFANNNAECRALYDQYYAGNITLDDLLEDGSSWHDWVVDGRTCEGHLPPHPVQVDWAKDHCSGTLKRLVVDGEGTVEPSTGELKIGVERGFDETFNLWDKKKQVASKMFFIGWLPVLITSNVSAKLDLTLKARVDAHATLAPISIQGLRFGSGFHYFASAAHDNGLGVELSNGQFRAFSSHHPEGAKYDAFQPNPERNPNPSIAGLDFTEQTFTASARGTASASIKLAPRIDLMLYGVAGPYLEPFTPYAEIKFDAGGLWSTNGTSETYGTCTESDTVRNLCGRIGAQGKMGLDATTICSNCDWDMDLYDTCSDYCPENPETMCAKTCLGDEPETPGPLSIKVLWADGTSDLDLSLSAPVSVNYRAFSGPVQGYQHSGDICPRESNPDNARCTDEPDADFGAYREEIFVEDAADVLRGAGNEYSINVKTYTAGSGSATFDLIVEADGEEVTSWSSESMAADGQSRNFTFVLP</sequence>
<proteinExistence type="predicted"/>